<dbReference type="OrthoDB" id="1890443at2759"/>
<reference evidence="7 8" key="1">
    <citation type="submission" date="2019-05" db="EMBL/GenBank/DDBJ databases">
        <title>Mikania micrantha, genome provides insights into the molecular mechanism of rapid growth.</title>
        <authorList>
            <person name="Liu B."/>
        </authorList>
    </citation>
    <scope>NUCLEOTIDE SEQUENCE [LARGE SCALE GENOMIC DNA]</scope>
    <source>
        <strain evidence="7">NLD-2019</strain>
        <tissue evidence="7">Leaf</tissue>
    </source>
</reference>
<dbReference type="GO" id="GO:0008289">
    <property type="term" value="F:lipid binding"/>
    <property type="evidence" value="ECO:0007669"/>
    <property type="project" value="UniProtKB-KW"/>
</dbReference>
<keyword evidence="2 4" id="KW-0813">Transport</keyword>
<dbReference type="SMART" id="SM00499">
    <property type="entry name" value="AAI"/>
    <property type="match status" value="1"/>
</dbReference>
<sequence>MALVVKMMGLVALIFFMVVSAQYTVDGAVTCQTVVSCLTPCATYLTRGGPVPPSCCSGITSLYKAATTTVDRQTACRCMEQTARMVPGISLDAASSLPKKCGVTIPYNVSPTTDCSKQDVEALATLIWNKDGVRSSIQ</sequence>
<protein>
    <recommendedName>
        <fullName evidence="4">Non-specific lipid-transfer protein</fullName>
    </recommendedName>
</protein>
<comment type="caution">
    <text evidence="7">The sequence shown here is derived from an EMBL/GenBank/DDBJ whole genome shotgun (WGS) entry which is preliminary data.</text>
</comment>
<evidence type="ECO:0000256" key="2">
    <source>
        <dbReference type="ARBA" id="ARBA00022448"/>
    </source>
</evidence>
<dbReference type="InterPro" id="IPR016140">
    <property type="entry name" value="Bifunc_inhib/LTP/seed_store"/>
</dbReference>
<keyword evidence="8" id="KW-1185">Reference proteome</keyword>
<dbReference type="Pfam" id="PF00234">
    <property type="entry name" value="Tryp_alpha_amyl"/>
    <property type="match status" value="1"/>
</dbReference>
<evidence type="ECO:0000256" key="5">
    <source>
        <dbReference type="SAM" id="SignalP"/>
    </source>
</evidence>
<evidence type="ECO:0000313" key="7">
    <source>
        <dbReference type="EMBL" id="KAD3336666.1"/>
    </source>
</evidence>
<organism evidence="7 8">
    <name type="scientific">Mikania micrantha</name>
    <name type="common">bitter vine</name>
    <dbReference type="NCBI Taxonomy" id="192012"/>
    <lineage>
        <taxon>Eukaryota</taxon>
        <taxon>Viridiplantae</taxon>
        <taxon>Streptophyta</taxon>
        <taxon>Embryophyta</taxon>
        <taxon>Tracheophyta</taxon>
        <taxon>Spermatophyta</taxon>
        <taxon>Magnoliopsida</taxon>
        <taxon>eudicotyledons</taxon>
        <taxon>Gunneridae</taxon>
        <taxon>Pentapetalae</taxon>
        <taxon>asterids</taxon>
        <taxon>campanulids</taxon>
        <taxon>Asterales</taxon>
        <taxon>Asteraceae</taxon>
        <taxon>Asteroideae</taxon>
        <taxon>Heliantheae alliance</taxon>
        <taxon>Eupatorieae</taxon>
        <taxon>Mikania</taxon>
    </lineage>
</organism>
<dbReference type="PRINTS" id="PR00382">
    <property type="entry name" value="LIPIDTRNSFER"/>
</dbReference>
<dbReference type="Proteomes" id="UP000326396">
    <property type="component" value="Linkage Group LG6"/>
</dbReference>
<evidence type="ECO:0000256" key="4">
    <source>
        <dbReference type="RuleBase" id="RU000628"/>
    </source>
</evidence>
<dbReference type="SUPFAM" id="SSF47699">
    <property type="entry name" value="Bifunctional inhibitor/lipid-transfer protein/seed storage 2S albumin"/>
    <property type="match status" value="1"/>
</dbReference>
<comment type="similarity">
    <text evidence="1 4">Belongs to the plant LTP family.</text>
</comment>
<feature type="signal peptide" evidence="5">
    <location>
        <begin position="1"/>
        <end position="21"/>
    </location>
</feature>
<dbReference type="Gene3D" id="1.10.110.10">
    <property type="entry name" value="Plant lipid-transfer and hydrophobic proteins"/>
    <property type="match status" value="1"/>
</dbReference>
<evidence type="ECO:0000256" key="1">
    <source>
        <dbReference type="ARBA" id="ARBA00009748"/>
    </source>
</evidence>
<feature type="domain" description="Bifunctional inhibitor/plant lipid transfer protein/seed storage helical" evidence="6">
    <location>
        <begin position="31"/>
        <end position="115"/>
    </location>
</feature>
<dbReference type="InterPro" id="IPR000528">
    <property type="entry name" value="Plant_nsLTP"/>
</dbReference>
<evidence type="ECO:0000313" key="8">
    <source>
        <dbReference type="Proteomes" id="UP000326396"/>
    </source>
</evidence>
<gene>
    <name evidence="7" type="ORF">E3N88_32185</name>
</gene>
<dbReference type="PANTHER" id="PTHR33076">
    <property type="entry name" value="NON-SPECIFIC LIPID-TRANSFER PROTEIN 2-RELATED"/>
    <property type="match status" value="1"/>
</dbReference>
<keyword evidence="3 4" id="KW-0446">Lipid-binding</keyword>
<accession>A0A5N6M899</accession>
<comment type="function">
    <text evidence="4">Plant non-specific lipid-transfer proteins transfer phospholipids as well as galactolipids across membranes. May play a role in wax or cutin deposition in the cell walls of expanding epidermal cells and certain secretory tissues.</text>
</comment>
<dbReference type="CDD" id="cd01960">
    <property type="entry name" value="nsLTP1"/>
    <property type="match status" value="1"/>
</dbReference>
<keyword evidence="5" id="KW-0732">Signal</keyword>
<evidence type="ECO:0000259" key="6">
    <source>
        <dbReference type="SMART" id="SM00499"/>
    </source>
</evidence>
<dbReference type="AlphaFoldDB" id="A0A5N6M899"/>
<dbReference type="EMBL" id="SZYD01000016">
    <property type="protein sequence ID" value="KAD3336666.1"/>
    <property type="molecule type" value="Genomic_DNA"/>
</dbReference>
<dbReference type="InterPro" id="IPR036312">
    <property type="entry name" value="Bifun_inhib/LTP/seed_sf"/>
</dbReference>
<dbReference type="GO" id="GO:0006869">
    <property type="term" value="P:lipid transport"/>
    <property type="evidence" value="ECO:0007669"/>
    <property type="project" value="InterPro"/>
</dbReference>
<proteinExistence type="inferred from homology"/>
<name>A0A5N6M899_9ASTR</name>
<feature type="chain" id="PRO_5024461951" description="Non-specific lipid-transfer protein" evidence="5">
    <location>
        <begin position="22"/>
        <end position="138"/>
    </location>
</feature>
<evidence type="ECO:0000256" key="3">
    <source>
        <dbReference type="ARBA" id="ARBA00023121"/>
    </source>
</evidence>